<dbReference type="GO" id="GO:0005634">
    <property type="term" value="C:nucleus"/>
    <property type="evidence" value="ECO:0007669"/>
    <property type="project" value="UniProtKB-SubCell"/>
</dbReference>
<dbReference type="GO" id="GO:0000981">
    <property type="term" value="F:DNA-binding transcription factor activity, RNA polymerase II-specific"/>
    <property type="evidence" value="ECO:0007669"/>
    <property type="project" value="TreeGrafter"/>
</dbReference>
<evidence type="ECO:0000313" key="10">
    <source>
        <dbReference type="Ensembl" id="ENSAOCP00000066402.1"/>
    </source>
</evidence>
<dbReference type="SMART" id="SM00426">
    <property type="entry name" value="TEA"/>
    <property type="match status" value="1"/>
</dbReference>
<dbReference type="GO" id="GO:0000978">
    <property type="term" value="F:RNA polymerase II cis-regulatory region sequence-specific DNA binding"/>
    <property type="evidence" value="ECO:0007669"/>
    <property type="project" value="TreeGrafter"/>
</dbReference>
<dbReference type="AlphaFoldDB" id="A0AAQ5ZNL8"/>
<dbReference type="GO" id="GO:0005667">
    <property type="term" value="C:transcription regulator complex"/>
    <property type="evidence" value="ECO:0007669"/>
    <property type="project" value="TreeGrafter"/>
</dbReference>
<organism evidence="10 11">
    <name type="scientific">Amphiprion ocellaris</name>
    <name type="common">Clown anemonefish</name>
    <dbReference type="NCBI Taxonomy" id="80972"/>
    <lineage>
        <taxon>Eukaryota</taxon>
        <taxon>Metazoa</taxon>
        <taxon>Chordata</taxon>
        <taxon>Craniata</taxon>
        <taxon>Vertebrata</taxon>
        <taxon>Euteleostomi</taxon>
        <taxon>Actinopterygii</taxon>
        <taxon>Neopterygii</taxon>
        <taxon>Teleostei</taxon>
        <taxon>Neoteleostei</taxon>
        <taxon>Acanthomorphata</taxon>
        <taxon>Ovalentaria</taxon>
        <taxon>Pomacentridae</taxon>
        <taxon>Amphiprion</taxon>
    </lineage>
</organism>
<dbReference type="Proteomes" id="UP001501940">
    <property type="component" value="Chromosome 3"/>
</dbReference>
<dbReference type="GO" id="GO:0035329">
    <property type="term" value="P:hippo signaling"/>
    <property type="evidence" value="ECO:0007669"/>
    <property type="project" value="InterPro"/>
</dbReference>
<keyword evidence="3 6" id="KW-0238">DNA-binding</keyword>
<dbReference type="Ensembl" id="ENSAOCT00000073176.1">
    <property type="protein sequence ID" value="ENSAOCP00000066402.1"/>
    <property type="gene ID" value="ENSAOCG00000000806.2"/>
</dbReference>
<dbReference type="InterPro" id="IPR016361">
    <property type="entry name" value="TEF_metazoa"/>
</dbReference>
<reference evidence="10" key="3">
    <citation type="submission" date="2025-09" db="UniProtKB">
        <authorList>
            <consortium name="Ensembl"/>
        </authorList>
    </citation>
    <scope>IDENTIFICATION</scope>
</reference>
<dbReference type="InterPro" id="IPR041086">
    <property type="entry name" value="YBD"/>
</dbReference>
<comment type="subcellular location">
    <subcellularLocation>
        <location evidence="1 6">Nucleus</location>
    </subcellularLocation>
</comment>
<dbReference type="InterPro" id="IPR050937">
    <property type="entry name" value="TEC1_TEAD_TF"/>
</dbReference>
<evidence type="ECO:0000256" key="5">
    <source>
        <dbReference type="ARBA" id="ARBA00023242"/>
    </source>
</evidence>
<name>A0AAQ5ZNL8_AMPOC</name>
<dbReference type="Gene3D" id="2.70.50.80">
    <property type="match status" value="1"/>
</dbReference>
<feature type="DNA-binding region" description="TEA" evidence="7">
    <location>
        <begin position="28"/>
        <end position="104"/>
    </location>
</feature>
<dbReference type="Gene3D" id="6.10.20.40">
    <property type="entry name" value="TEA/ATTS domain"/>
    <property type="match status" value="1"/>
</dbReference>
<evidence type="ECO:0000256" key="6">
    <source>
        <dbReference type="PIRNR" id="PIRNR002603"/>
    </source>
</evidence>
<evidence type="ECO:0000256" key="1">
    <source>
        <dbReference type="ARBA" id="ARBA00004123"/>
    </source>
</evidence>
<protein>
    <recommendedName>
        <fullName evidence="9">TEA domain-containing protein</fullName>
    </recommendedName>
</protein>
<keyword evidence="2 6" id="KW-0805">Transcription regulation</keyword>
<keyword evidence="4 6" id="KW-0804">Transcription</keyword>
<feature type="domain" description="TEA" evidence="9">
    <location>
        <begin position="28"/>
        <end position="104"/>
    </location>
</feature>
<keyword evidence="5 6" id="KW-0539">Nucleus</keyword>
<dbReference type="PIRSF" id="PIRSF002603">
    <property type="entry name" value="TEF"/>
    <property type="match status" value="1"/>
</dbReference>
<sequence>MEPIPWVPAPSPRGGSEELGDGLDKPLENDAEGVWSPDIEQSFQEALAIYPPCGRRKIILSDEGKMYGRNELIARYIKLRTGKTRTRKQVSSHIQVLARRKAREIQVKLKVRYDQAAKDKALQSMATMSSAQIISPTAFQNKMALQGLSRPAYPTTGGVNGVMRLRWCITCLSPSCLSLLSSIKPFSQQSYAMQGSGPAPITGYESTAGLSMSPGAPPWQGRSIASSKLRMLEFSAFLEQPQDPETFNKHLFVHIGQSNPSYSDPYLESVDIRQIYDKFPEKKGGLKELFDKGPHNAFFLVKFWADLSVNLQDDSSFFYGVSSQYESSENMIITSSTKVCSFGKQVVEKVETEYARFENGRYVFRIHRSPLCEYMINFIHKLKHLPEKYMMNSVLENFTILQVVTNRDTLETLLCIAYVFEVSTSEHGAQHHIYRLVKD</sequence>
<proteinExistence type="predicted"/>
<feature type="compositionally biased region" description="Pro residues" evidence="8">
    <location>
        <begin position="1"/>
        <end position="11"/>
    </location>
</feature>
<dbReference type="PANTHER" id="PTHR11834:SF2">
    <property type="entry name" value="TRANSCRIPTIONAL ENHANCER FACTOR TEF-3"/>
    <property type="match status" value="1"/>
</dbReference>
<evidence type="ECO:0000256" key="2">
    <source>
        <dbReference type="ARBA" id="ARBA00023015"/>
    </source>
</evidence>
<dbReference type="PRINTS" id="PR00065">
    <property type="entry name" value="TEADOMAIN"/>
</dbReference>
<dbReference type="GO" id="GO:0048568">
    <property type="term" value="P:embryonic organ development"/>
    <property type="evidence" value="ECO:0007669"/>
    <property type="project" value="TreeGrafter"/>
</dbReference>
<feature type="region of interest" description="Disordered" evidence="8">
    <location>
        <begin position="1"/>
        <end position="27"/>
    </location>
</feature>
<dbReference type="Pfam" id="PF17725">
    <property type="entry name" value="YBD"/>
    <property type="match status" value="1"/>
</dbReference>
<reference evidence="10 11" key="1">
    <citation type="submission" date="2022-01" db="EMBL/GenBank/DDBJ databases">
        <title>A chromosome-scale genome assembly of the false clownfish, Amphiprion ocellaris.</title>
        <authorList>
            <person name="Ryu T."/>
        </authorList>
    </citation>
    <scope>NUCLEOTIDE SEQUENCE [LARGE SCALE GENOMIC DNA]</scope>
</reference>
<dbReference type="PROSITE" id="PS00554">
    <property type="entry name" value="TEA_1"/>
    <property type="match status" value="1"/>
</dbReference>
<evidence type="ECO:0000256" key="3">
    <source>
        <dbReference type="ARBA" id="ARBA00023125"/>
    </source>
</evidence>
<evidence type="ECO:0000256" key="8">
    <source>
        <dbReference type="SAM" id="MobiDB-lite"/>
    </source>
</evidence>
<keyword evidence="11" id="KW-1185">Reference proteome</keyword>
<evidence type="ECO:0000259" key="9">
    <source>
        <dbReference type="PROSITE" id="PS51088"/>
    </source>
</evidence>
<dbReference type="Pfam" id="PF01285">
    <property type="entry name" value="TEA"/>
    <property type="match status" value="1"/>
</dbReference>
<reference evidence="10" key="2">
    <citation type="submission" date="2025-08" db="UniProtKB">
        <authorList>
            <consortium name="Ensembl"/>
        </authorList>
    </citation>
    <scope>IDENTIFICATION</scope>
</reference>
<evidence type="ECO:0000313" key="11">
    <source>
        <dbReference type="Proteomes" id="UP001501940"/>
    </source>
</evidence>
<dbReference type="InterPro" id="IPR000818">
    <property type="entry name" value="TEA/ATTS_dom"/>
</dbReference>
<dbReference type="GeneTree" id="ENSGT00950000182956"/>
<dbReference type="PANTHER" id="PTHR11834">
    <property type="entry name" value="TRANSCRIPTIONAL ENHANCER FACTOR TEF RELATED"/>
    <property type="match status" value="1"/>
</dbReference>
<dbReference type="PROSITE" id="PS51088">
    <property type="entry name" value="TEA_2"/>
    <property type="match status" value="1"/>
</dbReference>
<accession>A0AAQ5ZNL8</accession>
<evidence type="ECO:0000256" key="7">
    <source>
        <dbReference type="PROSITE-ProRule" id="PRU00505"/>
    </source>
</evidence>
<gene>
    <name evidence="10" type="primary">TEAD4</name>
</gene>
<dbReference type="InterPro" id="IPR038096">
    <property type="entry name" value="TEA/ATTS_sf"/>
</dbReference>
<evidence type="ECO:0000256" key="4">
    <source>
        <dbReference type="ARBA" id="ARBA00023163"/>
    </source>
</evidence>